<dbReference type="RefSeq" id="WP_153097259.1">
    <property type="nucleotide sequence ID" value="NZ_JBQHVD010000002.1"/>
</dbReference>
<reference evidence="3" key="1">
    <citation type="submission" date="2019-09" db="EMBL/GenBank/DDBJ databases">
        <title>Distinct polysaccharide growth profiles of human intestinal Prevotella copri isolates.</title>
        <authorList>
            <person name="Fehlner-Peach H."/>
            <person name="Magnabosco C."/>
            <person name="Raghavan V."/>
            <person name="Scher J.U."/>
            <person name="Tett A."/>
            <person name="Cox L.M."/>
            <person name="Gottsegen C."/>
            <person name="Watters A."/>
            <person name="Wiltshire- Gordon J.D."/>
            <person name="Segata N."/>
            <person name="Bonneau R."/>
            <person name="Littman D.R."/>
        </authorList>
    </citation>
    <scope>NUCLEOTIDE SEQUENCE [LARGE SCALE GENOMIC DNA]</scope>
    <source>
        <strain evidence="3">iA624</strain>
    </source>
</reference>
<keyword evidence="1" id="KW-0812">Transmembrane</keyword>
<protein>
    <submittedName>
        <fullName evidence="2">Uncharacterized protein</fullName>
    </submittedName>
</protein>
<proteinExistence type="predicted"/>
<organism evidence="2 3">
    <name type="scientific">Segatella copri</name>
    <dbReference type="NCBI Taxonomy" id="165179"/>
    <lineage>
        <taxon>Bacteria</taxon>
        <taxon>Pseudomonadati</taxon>
        <taxon>Bacteroidota</taxon>
        <taxon>Bacteroidia</taxon>
        <taxon>Bacteroidales</taxon>
        <taxon>Prevotellaceae</taxon>
        <taxon>Segatella</taxon>
    </lineage>
</organism>
<feature type="transmembrane region" description="Helical" evidence="1">
    <location>
        <begin position="20"/>
        <end position="41"/>
    </location>
</feature>
<sequence length="75" mass="8252">MTARDDREREKSIRETIGKFFFDLAKTTFTAMVIGGSVALITGMEEALPYAILLGVGVISTVLLAVIGYYILKHK</sequence>
<keyword evidence="1" id="KW-1133">Transmembrane helix</keyword>
<feature type="transmembrane region" description="Helical" evidence="1">
    <location>
        <begin position="47"/>
        <end position="72"/>
    </location>
</feature>
<dbReference type="AlphaFoldDB" id="A0AA90VG48"/>
<keyword evidence="1" id="KW-0472">Membrane</keyword>
<gene>
    <name evidence="2" type="ORF">F7D57_09635</name>
</gene>
<dbReference type="Proteomes" id="UP000405805">
    <property type="component" value="Unassembled WGS sequence"/>
</dbReference>
<name>A0AA90VG48_9BACT</name>
<evidence type="ECO:0000313" key="2">
    <source>
        <dbReference type="EMBL" id="MQO09961.1"/>
    </source>
</evidence>
<comment type="caution">
    <text evidence="2">The sequence shown here is derived from an EMBL/GenBank/DDBJ whole genome shotgun (WGS) entry which is preliminary data.</text>
</comment>
<dbReference type="EMBL" id="VZBP01000126">
    <property type="protein sequence ID" value="MQO09961.1"/>
    <property type="molecule type" value="Genomic_DNA"/>
</dbReference>
<evidence type="ECO:0000313" key="3">
    <source>
        <dbReference type="Proteomes" id="UP000405805"/>
    </source>
</evidence>
<evidence type="ECO:0000256" key="1">
    <source>
        <dbReference type="SAM" id="Phobius"/>
    </source>
</evidence>
<accession>A0AA90VG48</accession>